<reference evidence="3 4" key="1">
    <citation type="submission" date="2009-04" db="EMBL/GenBank/DDBJ databases">
        <authorList>
            <person name="Sebastian Y."/>
            <person name="Madupu R."/>
            <person name="Durkin A.S."/>
            <person name="Torralba M."/>
            <person name="Methe B."/>
            <person name="Sutton G.G."/>
            <person name="Strausberg R.L."/>
            <person name="Nelson K.E."/>
        </authorList>
    </citation>
    <scope>NUCLEOTIDE SEQUENCE [LARGE SCALE GENOMIC DNA]</scope>
    <source>
        <strain evidence="4">ATCC 35406 / BCRC 14492 / JCM 8526 / NCTC 13058 / HG 370</strain>
    </source>
</reference>
<dbReference type="InterPro" id="IPR041607">
    <property type="entry name" value="HU-HIG"/>
</dbReference>
<gene>
    <name evidence="3" type="ORF">POREN0001_0630</name>
</gene>
<dbReference type="Pfam" id="PF18291">
    <property type="entry name" value="HU-HIG"/>
    <property type="match status" value="1"/>
</dbReference>
<dbReference type="SUPFAM" id="SSF47729">
    <property type="entry name" value="IHF-like DNA-binding proteins"/>
    <property type="match status" value="1"/>
</dbReference>
<dbReference type="GO" id="GO:0003677">
    <property type="term" value="F:DNA binding"/>
    <property type="evidence" value="ECO:0007669"/>
    <property type="project" value="UniProtKB-KW"/>
</dbReference>
<evidence type="ECO:0000313" key="3">
    <source>
        <dbReference type="EMBL" id="EEN83369.1"/>
    </source>
</evidence>
<proteinExistence type="predicted"/>
<dbReference type="Proteomes" id="UP000004295">
    <property type="component" value="Unassembled WGS sequence"/>
</dbReference>
<dbReference type="InterPro" id="IPR005902">
    <property type="entry name" value="HU_DNA-bd_put"/>
</dbReference>
<dbReference type="NCBIfam" id="TIGR01201">
    <property type="entry name" value="HU_rel"/>
    <property type="match status" value="1"/>
</dbReference>
<evidence type="ECO:0000259" key="2">
    <source>
        <dbReference type="Pfam" id="PF18291"/>
    </source>
</evidence>
<dbReference type="STRING" id="553175.POREN0001_0630"/>
<feature type="domain" description="HU" evidence="2">
    <location>
        <begin position="16"/>
        <end position="121"/>
    </location>
</feature>
<sequence>MLIHQIKKGVVYVGKNKGKTVYYASPIVQNKITSHQVENRIIKATALSRADVRSAIAALAEIVREEILAGRSVALADLGSFRVVSTGKRMATEKEVTADTLKAPRIQFLPKMEMRNLTKSIQRVVLRPGEAEPTPENPLG</sequence>
<name>C3J8V8_POREA</name>
<dbReference type="EMBL" id="ACNN01000007">
    <property type="protein sequence ID" value="EEN83369.1"/>
    <property type="molecule type" value="Genomic_DNA"/>
</dbReference>
<dbReference type="InterPro" id="IPR010992">
    <property type="entry name" value="IHF-like_DNA-bd_dom_sf"/>
</dbReference>
<dbReference type="Gene3D" id="4.10.520.10">
    <property type="entry name" value="IHF-like DNA-binding proteins"/>
    <property type="match status" value="1"/>
</dbReference>
<keyword evidence="4" id="KW-1185">Reference proteome</keyword>
<evidence type="ECO:0000256" key="1">
    <source>
        <dbReference type="ARBA" id="ARBA00023125"/>
    </source>
</evidence>
<dbReference type="eggNOG" id="COG0776">
    <property type="taxonomic scope" value="Bacteria"/>
</dbReference>
<organism evidence="3 4">
    <name type="scientific">Porphyromonas endodontalis (strain ATCC 35406 / DSM 24491 / JCM 8526 / CCUG 16442 / BCRC 14492 / NCTC 13058 / HG 370)</name>
    <name type="common">Bacteroides endodontalis</name>
    <dbReference type="NCBI Taxonomy" id="553175"/>
    <lineage>
        <taxon>Bacteria</taxon>
        <taxon>Pseudomonadati</taxon>
        <taxon>Bacteroidota</taxon>
        <taxon>Bacteroidia</taxon>
        <taxon>Bacteroidales</taxon>
        <taxon>Porphyromonadaceae</taxon>
        <taxon>Porphyromonas</taxon>
    </lineage>
</organism>
<dbReference type="RefSeq" id="WP_004332387.1">
    <property type="nucleotide sequence ID" value="NZ_ACNN01000007.1"/>
</dbReference>
<comment type="caution">
    <text evidence="3">The sequence shown here is derived from an EMBL/GenBank/DDBJ whole genome shotgun (WGS) entry which is preliminary data.</text>
</comment>
<dbReference type="AlphaFoldDB" id="C3J8V8"/>
<dbReference type="GeneID" id="93364919"/>
<protein>
    <submittedName>
        <fullName evidence="3">Putative DNA-binding protein</fullName>
    </submittedName>
</protein>
<evidence type="ECO:0000313" key="4">
    <source>
        <dbReference type="Proteomes" id="UP000004295"/>
    </source>
</evidence>
<keyword evidence="1 3" id="KW-0238">DNA-binding</keyword>
<accession>C3J8V8</accession>